<evidence type="ECO:0000256" key="14">
    <source>
        <dbReference type="SAM" id="SignalP"/>
    </source>
</evidence>
<dbReference type="SUPFAM" id="SSF56112">
    <property type="entry name" value="Protein kinase-like (PK-like)"/>
    <property type="match status" value="1"/>
</dbReference>
<dbReference type="SUPFAM" id="SSF52047">
    <property type="entry name" value="RNI-like"/>
    <property type="match status" value="1"/>
</dbReference>
<dbReference type="PROSITE" id="PS51450">
    <property type="entry name" value="LRR"/>
    <property type="match status" value="1"/>
</dbReference>
<dbReference type="FunFam" id="3.80.10.10:FF:000041">
    <property type="entry name" value="LRR receptor-like serine/threonine-protein kinase ERECTA"/>
    <property type="match status" value="1"/>
</dbReference>
<evidence type="ECO:0000256" key="3">
    <source>
        <dbReference type="ARBA" id="ARBA00022679"/>
    </source>
</evidence>
<keyword evidence="12" id="KW-0325">Glycoprotein</keyword>
<keyword evidence="9 13" id="KW-1133">Transmembrane helix</keyword>
<dbReference type="GO" id="GO:0033612">
    <property type="term" value="F:receptor serine/threonine kinase binding"/>
    <property type="evidence" value="ECO:0007669"/>
    <property type="project" value="TreeGrafter"/>
</dbReference>
<evidence type="ECO:0000256" key="5">
    <source>
        <dbReference type="ARBA" id="ARBA00022729"/>
    </source>
</evidence>
<gene>
    <name evidence="16" type="ORF">O6P43_008011</name>
</gene>
<evidence type="ECO:0000256" key="11">
    <source>
        <dbReference type="ARBA" id="ARBA00023170"/>
    </source>
</evidence>
<dbReference type="InterPro" id="IPR032675">
    <property type="entry name" value="LRR_dom_sf"/>
</dbReference>
<dbReference type="InterPro" id="IPR001245">
    <property type="entry name" value="Ser-Thr/Tyr_kinase_cat_dom"/>
</dbReference>
<dbReference type="FunFam" id="3.30.200.20:FF:000454">
    <property type="entry name" value="Leucine-rich repeat receptor-like tyrosine-protein kinase PXC3"/>
    <property type="match status" value="1"/>
</dbReference>
<dbReference type="PROSITE" id="PS50011">
    <property type="entry name" value="PROTEIN_KINASE_DOM"/>
    <property type="match status" value="1"/>
</dbReference>
<feature type="chain" id="PRO_5041969548" evidence="14">
    <location>
        <begin position="26"/>
        <end position="944"/>
    </location>
</feature>
<comment type="caution">
    <text evidence="16">The sequence shown here is derived from an EMBL/GenBank/DDBJ whole genome shotgun (WGS) entry which is preliminary data.</text>
</comment>
<dbReference type="FunFam" id="3.80.10.10:FF:000095">
    <property type="entry name" value="LRR receptor-like serine/threonine-protein kinase GSO1"/>
    <property type="match status" value="1"/>
</dbReference>
<keyword evidence="7" id="KW-0547">Nucleotide-binding</keyword>
<keyword evidence="10 13" id="KW-0472">Membrane</keyword>
<dbReference type="Pfam" id="PF08263">
    <property type="entry name" value="LRRNT_2"/>
    <property type="match status" value="1"/>
</dbReference>
<evidence type="ECO:0000256" key="9">
    <source>
        <dbReference type="ARBA" id="ARBA00022989"/>
    </source>
</evidence>
<evidence type="ECO:0000313" key="17">
    <source>
        <dbReference type="Proteomes" id="UP001163823"/>
    </source>
</evidence>
<evidence type="ECO:0000256" key="6">
    <source>
        <dbReference type="ARBA" id="ARBA00022737"/>
    </source>
</evidence>
<accession>A0AAD7M4L6</accession>
<dbReference type="InterPro" id="IPR050647">
    <property type="entry name" value="Plant_LRR-RLKs"/>
</dbReference>
<dbReference type="AlphaFoldDB" id="A0AAD7M4L6"/>
<keyword evidence="3" id="KW-0808">Transferase</keyword>
<evidence type="ECO:0000259" key="15">
    <source>
        <dbReference type="PROSITE" id="PS50011"/>
    </source>
</evidence>
<evidence type="ECO:0000256" key="7">
    <source>
        <dbReference type="ARBA" id="ARBA00022741"/>
    </source>
</evidence>
<dbReference type="Gene3D" id="3.80.10.10">
    <property type="entry name" value="Ribonuclease Inhibitor"/>
    <property type="match status" value="3"/>
</dbReference>
<dbReference type="Pfam" id="PF07714">
    <property type="entry name" value="PK_Tyr_Ser-Thr"/>
    <property type="match status" value="1"/>
</dbReference>
<dbReference type="FunFam" id="1.10.510.10:FF:000388">
    <property type="entry name" value="Leucine-rich repeat receptor-like tyrosine-protein kinase PXC3"/>
    <property type="match status" value="1"/>
</dbReference>
<dbReference type="InterPro" id="IPR013210">
    <property type="entry name" value="LRR_N_plant-typ"/>
</dbReference>
<dbReference type="FunFam" id="3.80.10.10:FF:000512">
    <property type="entry name" value="Leucine-rich repeat receptor-like serine/threonine-protein kinase BAM3"/>
    <property type="match status" value="1"/>
</dbReference>
<reference evidence="16" key="1">
    <citation type="journal article" date="2023" name="Science">
        <title>Elucidation of the pathway for biosynthesis of saponin adjuvants from the soapbark tree.</title>
        <authorList>
            <person name="Reed J."/>
            <person name="Orme A."/>
            <person name="El-Demerdash A."/>
            <person name="Owen C."/>
            <person name="Martin L.B.B."/>
            <person name="Misra R.C."/>
            <person name="Kikuchi S."/>
            <person name="Rejzek M."/>
            <person name="Martin A.C."/>
            <person name="Harkess A."/>
            <person name="Leebens-Mack J."/>
            <person name="Louveau T."/>
            <person name="Stephenson M.J."/>
            <person name="Osbourn A."/>
        </authorList>
    </citation>
    <scope>NUCLEOTIDE SEQUENCE</scope>
    <source>
        <strain evidence="16">S10</strain>
    </source>
</reference>
<evidence type="ECO:0000256" key="2">
    <source>
        <dbReference type="ARBA" id="ARBA00022614"/>
    </source>
</evidence>
<dbReference type="InterPro" id="IPR011009">
    <property type="entry name" value="Kinase-like_dom_sf"/>
</dbReference>
<evidence type="ECO:0000256" key="1">
    <source>
        <dbReference type="ARBA" id="ARBA00004479"/>
    </source>
</evidence>
<dbReference type="InterPro" id="IPR000719">
    <property type="entry name" value="Prot_kinase_dom"/>
</dbReference>
<dbReference type="Gene3D" id="1.10.510.10">
    <property type="entry name" value="Transferase(Phosphotransferase) domain 1"/>
    <property type="match status" value="1"/>
</dbReference>
<keyword evidence="6" id="KW-0677">Repeat</keyword>
<feature type="signal peptide" evidence="14">
    <location>
        <begin position="1"/>
        <end position="25"/>
    </location>
</feature>
<evidence type="ECO:0000256" key="8">
    <source>
        <dbReference type="ARBA" id="ARBA00022840"/>
    </source>
</evidence>
<evidence type="ECO:0000256" key="4">
    <source>
        <dbReference type="ARBA" id="ARBA00022692"/>
    </source>
</evidence>
<comment type="subcellular location">
    <subcellularLocation>
        <location evidence="1">Membrane</location>
        <topology evidence="1">Single-pass type I membrane protein</topology>
    </subcellularLocation>
</comment>
<dbReference type="Pfam" id="PF00560">
    <property type="entry name" value="LRR_1"/>
    <property type="match status" value="9"/>
</dbReference>
<name>A0AAD7M4L6_QUISA</name>
<dbReference type="InterPro" id="IPR001611">
    <property type="entry name" value="Leu-rich_rpt"/>
</dbReference>
<dbReference type="PRINTS" id="PR00019">
    <property type="entry name" value="LEURICHRPT"/>
</dbReference>
<keyword evidence="4 13" id="KW-0812">Transmembrane</keyword>
<dbReference type="SMART" id="SM00369">
    <property type="entry name" value="LRR_TYP"/>
    <property type="match status" value="10"/>
</dbReference>
<dbReference type="Gene3D" id="3.30.200.20">
    <property type="entry name" value="Phosphorylase Kinase, domain 1"/>
    <property type="match status" value="1"/>
</dbReference>
<evidence type="ECO:0000256" key="10">
    <source>
        <dbReference type="ARBA" id="ARBA00023136"/>
    </source>
</evidence>
<feature type="domain" description="Protein kinase" evidence="15">
    <location>
        <begin position="671"/>
        <end position="944"/>
    </location>
</feature>
<dbReference type="Proteomes" id="UP001163823">
    <property type="component" value="Chromosome 4"/>
</dbReference>
<protein>
    <submittedName>
        <fullName evidence="16">Leucine-rich repeat protein kinase family protein</fullName>
    </submittedName>
</protein>
<proteinExistence type="predicted"/>
<keyword evidence="2" id="KW-0433">Leucine-rich repeat</keyword>
<dbReference type="KEGG" id="qsa:O6P43_008011"/>
<dbReference type="InterPro" id="IPR003591">
    <property type="entry name" value="Leu-rich_rpt_typical-subtyp"/>
</dbReference>
<dbReference type="EMBL" id="JARAOO010000004">
    <property type="protein sequence ID" value="KAJ7969708.1"/>
    <property type="molecule type" value="Genomic_DNA"/>
</dbReference>
<dbReference type="GO" id="GO:0004672">
    <property type="term" value="F:protein kinase activity"/>
    <property type="evidence" value="ECO:0007669"/>
    <property type="project" value="InterPro"/>
</dbReference>
<keyword evidence="11" id="KW-0675">Receptor</keyword>
<dbReference type="PANTHER" id="PTHR48056">
    <property type="entry name" value="LRR RECEPTOR-LIKE SERINE/THREONINE-PROTEIN KINASE-RELATED"/>
    <property type="match status" value="1"/>
</dbReference>
<evidence type="ECO:0000256" key="12">
    <source>
        <dbReference type="ARBA" id="ARBA00023180"/>
    </source>
</evidence>
<keyword evidence="8" id="KW-0067">ATP-binding</keyword>
<sequence>MGRYEYWTSLLCIFVLCLFCPMVLSQLSANQTRTMITLSRLLNSTLWDIAKDPNPCSWSGITCDAKNSSITEISPKISISSPEVLPVFCQINSLQKLDVSNSHLSSIPNEFFTDCGKIDGLNLLNFSRNRLMGSLPTFQGFSGLKFLDMSFNFLGGNIDLQFDGLSSLKTLKINNNNFTGSVPTNLGNSKILEQLVLSVNNFTGRIPDEILSFKNLTLIDLSVNKLAGSVPAGIGGLSKLEIFILSSNNLSGEIPVTLSNITTLSRFAANQNRFGGAIPNGLTKFLRILDLSYNGLSSSIPSDLLSQSNLQAVDLSNNMLKGSVPENISTSLVRLRLGGNLLSGVIPPATFAVLNKLTYLEMEHNSLTGQIPSQLGSCQSLALLNLAENRLTGVLPAELGNLTSLQVLKLQMNKLVGAIPTQVTQLSNLSTLNISWNSLHGSIPSTISSLKHLINLNLQGNNLSGSIPSSVGSLSLLIELQLGSNQLSGVIPKMPTNLQIALNLSNNLFQGPIPNNLDKLSNLEVLDLSNNKFSGEIPEYLTKMVALTQLLLSNNQLSGIVPKFGAWVKVEYRGNSDLRNITTPSSSTGSRKKGKSVAVAIVIAIAAAFFVVGILTILAISIWRRYFKVSDEHLSSVEDVHLPQVIEGNLLTANGIHRSNIDFSKAMEAVAVTSNIVLKTRFSTYYKAIMPSGSTYLVKKLNWSEKLFSVGSHDKFGKELEFLGKLNNSNIMAPLAYVISVENAYLLYEFAPKGTLFDVLHGSLGSTLDWASRYSIAVGVAQGLAFLHGHTSGPILLLDLSSRNIMLKSLKEPLVGDIELHKVIDPSKSTGSLSTVAGSVGYIPPEYAYTMRVTTAGNVYSFGVVLLELLTGKPAVTEGTELVKWVLRKPRQEDHILDHNVSRTSPAIKNQMLAVLRVALGCVSVSSEARPKMKSVLRMLLNAR</sequence>
<dbReference type="PANTHER" id="PTHR48056:SF17">
    <property type="entry name" value="LEUCINE-RICH REPEAT RECEPTOR PROTEIN KINASE EMS1"/>
    <property type="match status" value="1"/>
</dbReference>
<keyword evidence="17" id="KW-1185">Reference proteome</keyword>
<keyword evidence="5 14" id="KW-0732">Signal</keyword>
<feature type="transmembrane region" description="Helical" evidence="13">
    <location>
        <begin position="597"/>
        <end position="623"/>
    </location>
</feature>
<evidence type="ECO:0000313" key="16">
    <source>
        <dbReference type="EMBL" id="KAJ7969708.1"/>
    </source>
</evidence>
<keyword evidence="16" id="KW-0418">Kinase</keyword>
<organism evidence="16 17">
    <name type="scientific">Quillaja saponaria</name>
    <name type="common">Soap bark tree</name>
    <dbReference type="NCBI Taxonomy" id="32244"/>
    <lineage>
        <taxon>Eukaryota</taxon>
        <taxon>Viridiplantae</taxon>
        <taxon>Streptophyta</taxon>
        <taxon>Embryophyta</taxon>
        <taxon>Tracheophyta</taxon>
        <taxon>Spermatophyta</taxon>
        <taxon>Magnoliopsida</taxon>
        <taxon>eudicotyledons</taxon>
        <taxon>Gunneridae</taxon>
        <taxon>Pentapetalae</taxon>
        <taxon>rosids</taxon>
        <taxon>fabids</taxon>
        <taxon>Fabales</taxon>
        <taxon>Quillajaceae</taxon>
        <taxon>Quillaja</taxon>
    </lineage>
</organism>
<evidence type="ECO:0000256" key="13">
    <source>
        <dbReference type="SAM" id="Phobius"/>
    </source>
</evidence>
<dbReference type="GO" id="GO:0016020">
    <property type="term" value="C:membrane"/>
    <property type="evidence" value="ECO:0007669"/>
    <property type="project" value="UniProtKB-SubCell"/>
</dbReference>
<dbReference type="GO" id="GO:0005524">
    <property type="term" value="F:ATP binding"/>
    <property type="evidence" value="ECO:0007669"/>
    <property type="project" value="UniProtKB-KW"/>
</dbReference>
<dbReference type="SUPFAM" id="SSF52058">
    <property type="entry name" value="L domain-like"/>
    <property type="match status" value="1"/>
</dbReference>